<keyword evidence="2" id="KW-1185">Reference proteome</keyword>
<dbReference type="Proteomes" id="UP000298653">
    <property type="component" value="Chromosome"/>
</dbReference>
<reference evidence="1 2" key="1">
    <citation type="submission" date="2019-05" db="EMBL/GenBank/DDBJ databases">
        <title>Complete genome sequencing of Anaerostipes rhamnosivorans.</title>
        <authorList>
            <person name="Bui T.P.N."/>
            <person name="de Vos W.M."/>
        </authorList>
    </citation>
    <scope>NUCLEOTIDE SEQUENCE [LARGE SCALE GENOMIC DNA]</scope>
    <source>
        <strain evidence="1 2">1y2</strain>
    </source>
</reference>
<dbReference type="KEGG" id="arf:AR1Y2_0858"/>
<organism evidence="1 2">
    <name type="scientific">Anaerostipes rhamnosivorans</name>
    <dbReference type="NCBI Taxonomy" id="1229621"/>
    <lineage>
        <taxon>Bacteria</taxon>
        <taxon>Bacillati</taxon>
        <taxon>Bacillota</taxon>
        <taxon>Clostridia</taxon>
        <taxon>Lachnospirales</taxon>
        <taxon>Lachnospiraceae</taxon>
        <taxon>Anaerostipes</taxon>
    </lineage>
</organism>
<evidence type="ECO:0000313" key="1">
    <source>
        <dbReference type="EMBL" id="QCP34312.1"/>
    </source>
</evidence>
<name>A0A4P8I9S0_9FIRM</name>
<accession>A0A4P8I9S0</accession>
<proteinExistence type="predicted"/>
<dbReference type="AlphaFoldDB" id="A0A4P8I9S0"/>
<sequence length="43" mass="5144">MNFIKTYENLMMDMMGMEMQMQSMCSSFAYNQIPEHHICMDIS</sequence>
<evidence type="ECO:0000313" key="2">
    <source>
        <dbReference type="Proteomes" id="UP000298653"/>
    </source>
</evidence>
<protein>
    <submittedName>
        <fullName evidence="1">Uncharacterized protein</fullName>
    </submittedName>
</protein>
<gene>
    <name evidence="1" type="ORF">AR1Y2_0858</name>
</gene>
<dbReference type="EMBL" id="CP040058">
    <property type="protein sequence ID" value="QCP34312.1"/>
    <property type="molecule type" value="Genomic_DNA"/>
</dbReference>
<dbReference type="RefSeq" id="WP_282432134.1">
    <property type="nucleotide sequence ID" value="NZ_CP040058.1"/>
</dbReference>